<evidence type="ECO:0000313" key="1">
    <source>
        <dbReference type="EMBL" id="RYO83721.1"/>
    </source>
</evidence>
<dbReference type="Proteomes" id="UP000294003">
    <property type="component" value="Unassembled WGS sequence"/>
</dbReference>
<evidence type="ECO:0000313" key="2">
    <source>
        <dbReference type="Proteomes" id="UP000294003"/>
    </source>
</evidence>
<organism evidence="1 2">
    <name type="scientific">Monosporascus cannonballus</name>
    <dbReference type="NCBI Taxonomy" id="155416"/>
    <lineage>
        <taxon>Eukaryota</taxon>
        <taxon>Fungi</taxon>
        <taxon>Dikarya</taxon>
        <taxon>Ascomycota</taxon>
        <taxon>Pezizomycotina</taxon>
        <taxon>Sordariomycetes</taxon>
        <taxon>Xylariomycetidae</taxon>
        <taxon>Xylariales</taxon>
        <taxon>Xylariales incertae sedis</taxon>
        <taxon>Monosporascus</taxon>
    </lineage>
</organism>
<proteinExistence type="predicted"/>
<gene>
    <name evidence="1" type="ORF">DL762_005997</name>
</gene>
<sequence>MVLLFRNPYNFIAREYIDSTLYRPIATTNPRALLHSYRRSPHLITAANFRRRNLDSLEMPSAASAHYQETRARDWHGAPPPRPRREINMDHSWADFSSDSSGHSSIHRRRRWFARLLERLKALVGGRYRREVSEIHPLTIDIIARGLDSAS</sequence>
<protein>
    <submittedName>
        <fullName evidence="1">Uncharacterized protein</fullName>
    </submittedName>
</protein>
<accession>A0ABY0H470</accession>
<keyword evidence="2" id="KW-1185">Reference proteome</keyword>
<comment type="caution">
    <text evidence="1">The sequence shown here is derived from an EMBL/GenBank/DDBJ whole genome shotgun (WGS) entry which is preliminary data.</text>
</comment>
<dbReference type="EMBL" id="QJNS01000182">
    <property type="protein sequence ID" value="RYO83721.1"/>
    <property type="molecule type" value="Genomic_DNA"/>
</dbReference>
<name>A0ABY0H470_9PEZI</name>
<reference evidence="1 2" key="1">
    <citation type="submission" date="2018-06" db="EMBL/GenBank/DDBJ databases">
        <title>Complete Genomes of Monosporascus.</title>
        <authorList>
            <person name="Robinson A.J."/>
            <person name="Natvig D.O."/>
        </authorList>
    </citation>
    <scope>NUCLEOTIDE SEQUENCE [LARGE SCALE GENOMIC DNA]</scope>
    <source>
        <strain evidence="1 2">CBS 609.92</strain>
    </source>
</reference>